<dbReference type="EMBL" id="KN838858">
    <property type="protein sequence ID" value="KIJ93210.1"/>
    <property type="molecule type" value="Genomic_DNA"/>
</dbReference>
<keyword evidence="3" id="KW-1185">Reference proteome</keyword>
<dbReference type="AlphaFoldDB" id="A0A0C9WQ58"/>
<evidence type="ECO:0000256" key="1">
    <source>
        <dbReference type="SAM" id="MobiDB-lite"/>
    </source>
</evidence>
<proteinExistence type="predicted"/>
<gene>
    <name evidence="2" type="ORF">K443DRAFT_684658</name>
</gene>
<reference evidence="2 3" key="1">
    <citation type="submission" date="2014-04" db="EMBL/GenBank/DDBJ databases">
        <authorList>
            <consortium name="DOE Joint Genome Institute"/>
            <person name="Kuo A."/>
            <person name="Kohler A."/>
            <person name="Nagy L.G."/>
            <person name="Floudas D."/>
            <person name="Copeland A."/>
            <person name="Barry K.W."/>
            <person name="Cichocki N."/>
            <person name="Veneault-Fourrey C."/>
            <person name="LaButti K."/>
            <person name="Lindquist E.A."/>
            <person name="Lipzen A."/>
            <person name="Lundell T."/>
            <person name="Morin E."/>
            <person name="Murat C."/>
            <person name="Sun H."/>
            <person name="Tunlid A."/>
            <person name="Henrissat B."/>
            <person name="Grigoriev I.V."/>
            <person name="Hibbett D.S."/>
            <person name="Martin F."/>
            <person name="Nordberg H.P."/>
            <person name="Cantor M.N."/>
            <person name="Hua S.X."/>
        </authorList>
    </citation>
    <scope>NUCLEOTIDE SEQUENCE [LARGE SCALE GENOMIC DNA]</scope>
    <source>
        <strain evidence="2 3">LaAM-08-1</strain>
    </source>
</reference>
<evidence type="ECO:0000313" key="2">
    <source>
        <dbReference type="EMBL" id="KIJ93210.1"/>
    </source>
</evidence>
<feature type="compositionally biased region" description="Low complexity" evidence="1">
    <location>
        <begin position="183"/>
        <end position="203"/>
    </location>
</feature>
<accession>A0A0C9WQ58</accession>
<name>A0A0C9WQ58_9AGAR</name>
<dbReference type="Proteomes" id="UP000054477">
    <property type="component" value="Unassembled WGS sequence"/>
</dbReference>
<feature type="region of interest" description="Disordered" evidence="1">
    <location>
        <begin position="182"/>
        <end position="227"/>
    </location>
</feature>
<organism evidence="2 3">
    <name type="scientific">Laccaria amethystina LaAM-08-1</name>
    <dbReference type="NCBI Taxonomy" id="1095629"/>
    <lineage>
        <taxon>Eukaryota</taxon>
        <taxon>Fungi</taxon>
        <taxon>Dikarya</taxon>
        <taxon>Basidiomycota</taxon>
        <taxon>Agaricomycotina</taxon>
        <taxon>Agaricomycetes</taxon>
        <taxon>Agaricomycetidae</taxon>
        <taxon>Agaricales</taxon>
        <taxon>Agaricineae</taxon>
        <taxon>Hydnangiaceae</taxon>
        <taxon>Laccaria</taxon>
    </lineage>
</organism>
<feature type="region of interest" description="Disordered" evidence="1">
    <location>
        <begin position="1"/>
        <end position="47"/>
    </location>
</feature>
<dbReference type="HOGENOM" id="CLU_1360617_0_0_1"/>
<dbReference type="OrthoDB" id="10362828at2759"/>
<sequence>MNQILADAEKQRRARKQGSTTMVLQSPPPAAVTPNTTTSPPAPAKKGRKIKASMMAGAQGVHFTGGTFMNVGGNLVRNGARVDGVTFRDAIEGSEGDEIEVDYLENSSKLTLEGSTKHENVGGAVRYIPAGQDGVAMMSSRVQKADVHAHMFTKLKDSKFTGGQYTNVAGNIDYVGGFESALPSKGKTAPTTSKTAPATRKTALATNKTASATREAELETGDMPGGW</sequence>
<protein>
    <submittedName>
        <fullName evidence="2">Uncharacterized protein</fullName>
    </submittedName>
</protein>
<evidence type="ECO:0000313" key="3">
    <source>
        <dbReference type="Proteomes" id="UP000054477"/>
    </source>
</evidence>
<reference evidence="3" key="2">
    <citation type="submission" date="2015-01" db="EMBL/GenBank/DDBJ databases">
        <title>Evolutionary Origins and Diversification of the Mycorrhizal Mutualists.</title>
        <authorList>
            <consortium name="DOE Joint Genome Institute"/>
            <consortium name="Mycorrhizal Genomics Consortium"/>
            <person name="Kohler A."/>
            <person name="Kuo A."/>
            <person name="Nagy L.G."/>
            <person name="Floudas D."/>
            <person name="Copeland A."/>
            <person name="Barry K.W."/>
            <person name="Cichocki N."/>
            <person name="Veneault-Fourrey C."/>
            <person name="LaButti K."/>
            <person name="Lindquist E.A."/>
            <person name="Lipzen A."/>
            <person name="Lundell T."/>
            <person name="Morin E."/>
            <person name="Murat C."/>
            <person name="Riley R."/>
            <person name="Ohm R."/>
            <person name="Sun H."/>
            <person name="Tunlid A."/>
            <person name="Henrissat B."/>
            <person name="Grigoriev I.V."/>
            <person name="Hibbett D.S."/>
            <person name="Martin F."/>
        </authorList>
    </citation>
    <scope>NUCLEOTIDE SEQUENCE [LARGE SCALE GENOMIC DNA]</scope>
    <source>
        <strain evidence="3">LaAM-08-1</strain>
    </source>
</reference>